<proteinExistence type="predicted"/>
<evidence type="ECO:0000313" key="2">
    <source>
        <dbReference type="EMBL" id="PKH16502.1"/>
    </source>
</evidence>
<organism evidence="2 3">
    <name type="scientific">Pseudomonas fluorescens</name>
    <dbReference type="NCBI Taxonomy" id="294"/>
    <lineage>
        <taxon>Bacteria</taxon>
        <taxon>Pseudomonadati</taxon>
        <taxon>Pseudomonadota</taxon>
        <taxon>Gammaproteobacteria</taxon>
        <taxon>Pseudomonadales</taxon>
        <taxon>Pseudomonadaceae</taxon>
        <taxon>Pseudomonas</taxon>
    </lineage>
</organism>
<dbReference type="Proteomes" id="UP000233564">
    <property type="component" value="Unassembled WGS sequence"/>
</dbReference>
<keyword evidence="1" id="KW-0472">Membrane</keyword>
<dbReference type="RefSeq" id="WP_101220924.1">
    <property type="nucleotide sequence ID" value="NZ_KZ478014.1"/>
</dbReference>
<reference evidence="2 3" key="1">
    <citation type="submission" date="2017-08" db="EMBL/GenBank/DDBJ databases">
        <authorList>
            <person name="de Groot N.N."/>
        </authorList>
    </citation>
    <scope>NUCLEOTIDE SEQUENCE [LARGE SCALE GENOMIC DNA]</scope>
    <source>
        <strain evidence="2 3">PfR 37</strain>
    </source>
</reference>
<dbReference type="EMBL" id="NVXX01000038">
    <property type="protein sequence ID" value="PKH16502.1"/>
    <property type="molecule type" value="Genomic_DNA"/>
</dbReference>
<keyword evidence="1" id="KW-0812">Transmembrane</keyword>
<protein>
    <submittedName>
        <fullName evidence="2">Uncharacterized protein</fullName>
    </submittedName>
</protein>
<gene>
    <name evidence="2" type="ORF">CIB54_21675</name>
</gene>
<name>A0A2N1DYW0_PSEFL</name>
<sequence length="120" mass="14493">MSLFLVYSIVLMAGTHVLLGLILYAEYRKLDELESYFSDNERVRRHKRFWKRNQRIDRFHRMGLMVDFLSDSKRFVKAGLVTEEELASVPLALRRWALWPYRSCHIWAIAIVIWTIWYRG</sequence>
<dbReference type="AlphaFoldDB" id="A0A2N1DYW0"/>
<evidence type="ECO:0000256" key="1">
    <source>
        <dbReference type="SAM" id="Phobius"/>
    </source>
</evidence>
<comment type="caution">
    <text evidence="2">The sequence shown here is derived from an EMBL/GenBank/DDBJ whole genome shotgun (WGS) entry which is preliminary data.</text>
</comment>
<feature type="transmembrane region" description="Helical" evidence="1">
    <location>
        <begin position="6"/>
        <end position="25"/>
    </location>
</feature>
<feature type="transmembrane region" description="Helical" evidence="1">
    <location>
        <begin position="99"/>
        <end position="117"/>
    </location>
</feature>
<accession>A0A2N1DYW0</accession>
<keyword evidence="1" id="KW-1133">Transmembrane helix</keyword>
<evidence type="ECO:0000313" key="3">
    <source>
        <dbReference type="Proteomes" id="UP000233564"/>
    </source>
</evidence>